<organism evidence="1 2">
    <name type="scientific">Nephila pilipes</name>
    <name type="common">Giant wood spider</name>
    <name type="synonym">Nephila maculata</name>
    <dbReference type="NCBI Taxonomy" id="299642"/>
    <lineage>
        <taxon>Eukaryota</taxon>
        <taxon>Metazoa</taxon>
        <taxon>Ecdysozoa</taxon>
        <taxon>Arthropoda</taxon>
        <taxon>Chelicerata</taxon>
        <taxon>Arachnida</taxon>
        <taxon>Araneae</taxon>
        <taxon>Araneomorphae</taxon>
        <taxon>Entelegynae</taxon>
        <taxon>Araneoidea</taxon>
        <taxon>Nephilidae</taxon>
        <taxon>Nephila</taxon>
    </lineage>
</organism>
<dbReference type="Proteomes" id="UP000887013">
    <property type="component" value="Unassembled WGS sequence"/>
</dbReference>
<keyword evidence="2" id="KW-1185">Reference proteome</keyword>
<accession>A0A8X6PEB5</accession>
<proteinExistence type="predicted"/>
<protein>
    <submittedName>
        <fullName evidence="1">Uncharacterized protein</fullName>
    </submittedName>
</protein>
<evidence type="ECO:0000313" key="2">
    <source>
        <dbReference type="Proteomes" id="UP000887013"/>
    </source>
</evidence>
<reference evidence="1" key="1">
    <citation type="submission" date="2020-08" db="EMBL/GenBank/DDBJ databases">
        <title>Multicomponent nature underlies the extraordinary mechanical properties of spider dragline silk.</title>
        <authorList>
            <person name="Kono N."/>
            <person name="Nakamura H."/>
            <person name="Mori M."/>
            <person name="Yoshida Y."/>
            <person name="Ohtoshi R."/>
            <person name="Malay A.D."/>
            <person name="Moran D.A.P."/>
            <person name="Tomita M."/>
            <person name="Numata K."/>
            <person name="Arakawa K."/>
        </authorList>
    </citation>
    <scope>NUCLEOTIDE SEQUENCE</scope>
</reference>
<dbReference type="AlphaFoldDB" id="A0A8X6PEB5"/>
<sequence>MDGKREGGCRIKEKCKCVHRKELLCHGRRGLPSTPKGGTSRTLSRCSKKNFSLQVGAGFNAKCPSKGVYQPLHMGWEVEFLLDRWKKRRWL</sequence>
<gene>
    <name evidence="1" type="ORF">NPIL_584671</name>
</gene>
<dbReference type="EMBL" id="BMAW01114148">
    <property type="protein sequence ID" value="GFT60462.1"/>
    <property type="molecule type" value="Genomic_DNA"/>
</dbReference>
<name>A0A8X6PEB5_NEPPI</name>
<evidence type="ECO:0000313" key="1">
    <source>
        <dbReference type="EMBL" id="GFT60462.1"/>
    </source>
</evidence>
<comment type="caution">
    <text evidence="1">The sequence shown here is derived from an EMBL/GenBank/DDBJ whole genome shotgun (WGS) entry which is preliminary data.</text>
</comment>